<keyword evidence="2" id="KW-0813">Transport</keyword>
<keyword evidence="6 7" id="KW-0472">Membrane</keyword>
<dbReference type="AlphaFoldDB" id="A0A383AHV3"/>
<comment type="subcellular location">
    <subcellularLocation>
        <location evidence="1">Cell membrane</location>
        <topology evidence="1">Multi-pass membrane protein</topology>
    </subcellularLocation>
</comment>
<keyword evidence="5 7" id="KW-1133">Transmembrane helix</keyword>
<dbReference type="InterPro" id="IPR035906">
    <property type="entry name" value="MetI-like_sf"/>
</dbReference>
<feature type="domain" description="ABC transmembrane type-1" evidence="8">
    <location>
        <begin position="116"/>
        <end position="163"/>
    </location>
</feature>
<keyword evidence="4 7" id="KW-0812">Transmembrane</keyword>
<proteinExistence type="predicted"/>
<evidence type="ECO:0000256" key="1">
    <source>
        <dbReference type="ARBA" id="ARBA00004651"/>
    </source>
</evidence>
<evidence type="ECO:0000256" key="7">
    <source>
        <dbReference type="SAM" id="Phobius"/>
    </source>
</evidence>
<evidence type="ECO:0000259" key="8">
    <source>
        <dbReference type="Pfam" id="PF00528"/>
    </source>
</evidence>
<dbReference type="GO" id="GO:0071916">
    <property type="term" value="F:dipeptide transmembrane transporter activity"/>
    <property type="evidence" value="ECO:0007669"/>
    <property type="project" value="TreeGrafter"/>
</dbReference>
<evidence type="ECO:0000313" key="9">
    <source>
        <dbReference type="EMBL" id="SVE06775.1"/>
    </source>
</evidence>
<organism evidence="9">
    <name type="scientific">marine metagenome</name>
    <dbReference type="NCBI Taxonomy" id="408172"/>
    <lineage>
        <taxon>unclassified sequences</taxon>
        <taxon>metagenomes</taxon>
        <taxon>ecological metagenomes</taxon>
    </lineage>
</organism>
<dbReference type="PANTHER" id="PTHR43163:SF6">
    <property type="entry name" value="DIPEPTIDE TRANSPORT SYSTEM PERMEASE PROTEIN DPPB-RELATED"/>
    <property type="match status" value="1"/>
</dbReference>
<protein>
    <recommendedName>
        <fullName evidence="8">ABC transmembrane type-1 domain-containing protein</fullName>
    </recommendedName>
</protein>
<feature type="transmembrane region" description="Helical" evidence="7">
    <location>
        <begin position="103"/>
        <end position="125"/>
    </location>
</feature>
<accession>A0A383AHV3</accession>
<dbReference type="InterPro" id="IPR000515">
    <property type="entry name" value="MetI-like"/>
</dbReference>
<name>A0A383AHV3_9ZZZZ</name>
<feature type="transmembrane region" description="Helical" evidence="7">
    <location>
        <begin position="137"/>
        <end position="162"/>
    </location>
</feature>
<dbReference type="EMBL" id="UINC01191904">
    <property type="protein sequence ID" value="SVE06775.1"/>
    <property type="molecule type" value="Genomic_DNA"/>
</dbReference>
<dbReference type="PANTHER" id="PTHR43163">
    <property type="entry name" value="DIPEPTIDE TRANSPORT SYSTEM PERMEASE PROTEIN DPPB-RELATED"/>
    <property type="match status" value="1"/>
</dbReference>
<evidence type="ECO:0000256" key="5">
    <source>
        <dbReference type="ARBA" id="ARBA00022989"/>
    </source>
</evidence>
<keyword evidence="3" id="KW-1003">Cell membrane</keyword>
<evidence type="ECO:0000256" key="6">
    <source>
        <dbReference type="ARBA" id="ARBA00023136"/>
    </source>
</evidence>
<evidence type="ECO:0000256" key="3">
    <source>
        <dbReference type="ARBA" id="ARBA00022475"/>
    </source>
</evidence>
<feature type="transmembrane region" description="Helical" evidence="7">
    <location>
        <begin position="9"/>
        <end position="30"/>
    </location>
</feature>
<evidence type="ECO:0000256" key="4">
    <source>
        <dbReference type="ARBA" id="ARBA00022692"/>
    </source>
</evidence>
<dbReference type="Pfam" id="PF00528">
    <property type="entry name" value="BPD_transp_1"/>
    <property type="match status" value="1"/>
</dbReference>
<gene>
    <name evidence="9" type="ORF">METZ01_LOCUS459629</name>
</gene>
<dbReference type="GO" id="GO:0005886">
    <property type="term" value="C:plasma membrane"/>
    <property type="evidence" value="ECO:0007669"/>
    <property type="project" value="UniProtKB-SubCell"/>
</dbReference>
<dbReference type="SUPFAM" id="SSF161098">
    <property type="entry name" value="MetI-like"/>
    <property type="match status" value="1"/>
</dbReference>
<evidence type="ECO:0000256" key="2">
    <source>
        <dbReference type="ARBA" id="ARBA00022448"/>
    </source>
</evidence>
<feature type="non-terminal residue" evidence="9">
    <location>
        <position position="175"/>
    </location>
</feature>
<sequence length="175" mass="19633">MSYYVIKRTLYGLVTAFGLVLLVFGLMKLIPGSVVSQLVDQSAGFDQKKLAEIEAFLGLDRPWYVQFGTWFRDFLMGDMGYSWRSRIAVSQLLGPRLFVTLELAGLATLISVIFIGIPNGLLAANYKSKWQDTAVRVFSLAALSVPVFWMGSMLILIFSVYFNWSPPLTWVSPTD</sequence>
<reference evidence="9" key="1">
    <citation type="submission" date="2018-05" db="EMBL/GenBank/DDBJ databases">
        <authorList>
            <person name="Lanie J.A."/>
            <person name="Ng W.-L."/>
            <person name="Kazmierczak K.M."/>
            <person name="Andrzejewski T.M."/>
            <person name="Davidsen T.M."/>
            <person name="Wayne K.J."/>
            <person name="Tettelin H."/>
            <person name="Glass J.I."/>
            <person name="Rusch D."/>
            <person name="Podicherti R."/>
            <person name="Tsui H.-C.T."/>
            <person name="Winkler M.E."/>
        </authorList>
    </citation>
    <scope>NUCLEOTIDE SEQUENCE</scope>
</reference>